<gene>
    <name evidence="1" type="ORF">IAD18_01695</name>
</gene>
<dbReference type="Proteomes" id="UP000824076">
    <property type="component" value="Unassembled WGS sequence"/>
</dbReference>
<protein>
    <submittedName>
        <fullName evidence="1">Type IV toxin-antitoxin system AbiEi family antitoxin domain-containing protein</fullName>
    </submittedName>
</protein>
<dbReference type="EMBL" id="DVMS01000043">
    <property type="protein sequence ID" value="HIU38362.1"/>
    <property type="molecule type" value="Genomic_DNA"/>
</dbReference>
<dbReference type="AlphaFoldDB" id="A0A9D1ILN2"/>
<evidence type="ECO:0000313" key="1">
    <source>
        <dbReference type="EMBL" id="HIU38362.1"/>
    </source>
</evidence>
<sequence>MNSSQKNTLLLLFESPKTVFTMAGIALLTGESREGVLSKRLNYYVREGKLQNPRRGIYAKKGYNPEELACLLYTPSYLSLEYVLQKAGVVFQYDSCLTCAGYLSRTVEADGKEYRYRKVKGEILADTSGIDNKGLINIATPERAFLDTMYLNAEYYFDNLRPLDYRKIMALLPIYGNKRMEARVKKMFDK</sequence>
<accession>A0A9D1ILN2</accession>
<name>A0A9D1ILN2_9BACT</name>
<organism evidence="1 2">
    <name type="scientific">Candidatus Limisoma intestinavium</name>
    <dbReference type="NCBI Taxonomy" id="2840856"/>
    <lineage>
        <taxon>Bacteria</taxon>
        <taxon>Pseudomonadati</taxon>
        <taxon>Bacteroidota</taxon>
        <taxon>Bacteroidia</taxon>
        <taxon>Bacteroidales</taxon>
        <taxon>Candidatus Limisoma</taxon>
    </lineage>
</organism>
<evidence type="ECO:0000313" key="2">
    <source>
        <dbReference type="Proteomes" id="UP000824076"/>
    </source>
</evidence>
<proteinExistence type="predicted"/>
<comment type="caution">
    <text evidence="1">The sequence shown here is derived from an EMBL/GenBank/DDBJ whole genome shotgun (WGS) entry which is preliminary data.</text>
</comment>
<reference evidence="1" key="2">
    <citation type="journal article" date="2021" name="PeerJ">
        <title>Extensive microbial diversity within the chicken gut microbiome revealed by metagenomics and culture.</title>
        <authorList>
            <person name="Gilroy R."/>
            <person name="Ravi A."/>
            <person name="Getino M."/>
            <person name="Pursley I."/>
            <person name="Horton D.L."/>
            <person name="Alikhan N.F."/>
            <person name="Baker D."/>
            <person name="Gharbi K."/>
            <person name="Hall N."/>
            <person name="Watson M."/>
            <person name="Adriaenssens E.M."/>
            <person name="Foster-Nyarko E."/>
            <person name="Jarju S."/>
            <person name="Secka A."/>
            <person name="Antonio M."/>
            <person name="Oren A."/>
            <person name="Chaudhuri R.R."/>
            <person name="La Ragione R."/>
            <person name="Hildebrand F."/>
            <person name="Pallen M.J."/>
        </authorList>
    </citation>
    <scope>NUCLEOTIDE SEQUENCE</scope>
    <source>
        <strain evidence="1">17073</strain>
    </source>
</reference>
<reference evidence="1" key="1">
    <citation type="submission" date="2020-10" db="EMBL/GenBank/DDBJ databases">
        <authorList>
            <person name="Gilroy R."/>
        </authorList>
    </citation>
    <scope>NUCLEOTIDE SEQUENCE</scope>
    <source>
        <strain evidence="1">17073</strain>
    </source>
</reference>